<dbReference type="CDD" id="cd03293">
    <property type="entry name" value="ABC_NrtD_SsuB_transporters"/>
    <property type="match status" value="1"/>
</dbReference>
<dbReference type="SUPFAM" id="SSF52540">
    <property type="entry name" value="P-loop containing nucleoside triphosphate hydrolases"/>
    <property type="match status" value="1"/>
</dbReference>
<dbReference type="InterPro" id="IPR003439">
    <property type="entry name" value="ABC_transporter-like_ATP-bd"/>
</dbReference>
<dbReference type="InterPro" id="IPR003593">
    <property type="entry name" value="AAA+_ATPase"/>
</dbReference>
<protein>
    <submittedName>
        <fullName evidence="5">ABC transporter ATP-binding protein</fullName>
    </submittedName>
</protein>
<dbReference type="GO" id="GO:0016887">
    <property type="term" value="F:ATP hydrolysis activity"/>
    <property type="evidence" value="ECO:0007669"/>
    <property type="project" value="InterPro"/>
</dbReference>
<keyword evidence="6" id="KW-1185">Reference proteome</keyword>
<dbReference type="PANTHER" id="PTHR42788:SF2">
    <property type="entry name" value="ABC TRANSPORTER ATP-BINDING PROTEIN"/>
    <property type="match status" value="1"/>
</dbReference>
<comment type="caution">
    <text evidence="5">The sequence shown here is derived from an EMBL/GenBank/DDBJ whole genome shotgun (WGS) entry which is preliminary data.</text>
</comment>
<organism evidence="5 6">
    <name type="scientific">Thermoactinomyces intermedius</name>
    <dbReference type="NCBI Taxonomy" id="2024"/>
    <lineage>
        <taxon>Bacteria</taxon>
        <taxon>Bacillati</taxon>
        <taxon>Bacillota</taxon>
        <taxon>Bacilli</taxon>
        <taxon>Bacillales</taxon>
        <taxon>Thermoactinomycetaceae</taxon>
        <taxon>Thermoactinomyces</taxon>
    </lineage>
</organism>
<dbReference type="PROSITE" id="PS50893">
    <property type="entry name" value="ABC_TRANSPORTER_2"/>
    <property type="match status" value="1"/>
</dbReference>
<keyword evidence="3 5" id="KW-0067">ATP-binding</keyword>
<dbReference type="Pfam" id="PF00005">
    <property type="entry name" value="ABC_tran"/>
    <property type="match status" value="1"/>
</dbReference>
<dbReference type="InterPro" id="IPR050166">
    <property type="entry name" value="ABC_transporter_ATP-bind"/>
</dbReference>
<dbReference type="RefSeq" id="WP_181731546.1">
    <property type="nucleotide sequence ID" value="NZ_JACEIR010000002.1"/>
</dbReference>
<keyword evidence="2" id="KW-0547">Nucleotide-binding</keyword>
<dbReference type="GO" id="GO:0005524">
    <property type="term" value="F:ATP binding"/>
    <property type="evidence" value="ECO:0007669"/>
    <property type="project" value="UniProtKB-KW"/>
</dbReference>
<sequence>MTLEVKNITFSYGNGPVIAGLSLRVEEQEFVSLIGPSGSGKSTLFHLIGGLEKPAEGKITWNGQSIVGKRGNFAYMPQQPSLFPWRTVSENIALPGELNHQKMKPEQIRRYLENAGLSGAESLYPHELSGGMQQRVAFLRTLASGKDWLLLDEPFGALDALTRTHMQKWLDALLKKERRTVLFITHSIEEALLLSDRIYVLTKRPMQVYQELKVPFPRENRFSLRGDKTWESLRKQLEDWLLPDASGTD</sequence>
<dbReference type="EMBL" id="JAECVW010000003">
    <property type="protein sequence ID" value="MBH8595256.1"/>
    <property type="molecule type" value="Genomic_DNA"/>
</dbReference>
<dbReference type="Gene3D" id="3.40.50.300">
    <property type="entry name" value="P-loop containing nucleotide triphosphate hydrolases"/>
    <property type="match status" value="1"/>
</dbReference>
<accession>A0A8I1AC83</accession>
<dbReference type="Proteomes" id="UP000633619">
    <property type="component" value="Unassembled WGS sequence"/>
</dbReference>
<reference evidence="5 6" key="1">
    <citation type="submission" date="2020-12" db="EMBL/GenBank/DDBJ databases">
        <title>WGS of Thermoactinomyces spp.</title>
        <authorList>
            <person name="Cheng K."/>
        </authorList>
    </citation>
    <scope>NUCLEOTIDE SEQUENCE [LARGE SCALE GENOMIC DNA]</scope>
    <source>
        <strain evidence="6">CICC 10671\DSM 43846</strain>
    </source>
</reference>
<dbReference type="AlphaFoldDB" id="A0A8I1AC83"/>
<dbReference type="PANTHER" id="PTHR42788">
    <property type="entry name" value="TAURINE IMPORT ATP-BINDING PROTEIN-RELATED"/>
    <property type="match status" value="1"/>
</dbReference>
<dbReference type="InterPro" id="IPR017871">
    <property type="entry name" value="ABC_transporter-like_CS"/>
</dbReference>
<dbReference type="SMART" id="SM00382">
    <property type="entry name" value="AAA"/>
    <property type="match status" value="1"/>
</dbReference>
<gene>
    <name evidence="5" type="ORF">I8U20_07920</name>
</gene>
<dbReference type="InterPro" id="IPR027417">
    <property type="entry name" value="P-loop_NTPase"/>
</dbReference>
<evidence type="ECO:0000256" key="1">
    <source>
        <dbReference type="ARBA" id="ARBA00022448"/>
    </source>
</evidence>
<name>A0A8I1AC83_THEIN</name>
<dbReference type="PROSITE" id="PS00211">
    <property type="entry name" value="ABC_TRANSPORTER_1"/>
    <property type="match status" value="1"/>
</dbReference>
<evidence type="ECO:0000256" key="2">
    <source>
        <dbReference type="ARBA" id="ARBA00022741"/>
    </source>
</evidence>
<evidence type="ECO:0000256" key="3">
    <source>
        <dbReference type="ARBA" id="ARBA00022840"/>
    </source>
</evidence>
<proteinExistence type="predicted"/>
<feature type="domain" description="ABC transporter" evidence="4">
    <location>
        <begin position="3"/>
        <end position="228"/>
    </location>
</feature>
<evidence type="ECO:0000313" key="5">
    <source>
        <dbReference type="EMBL" id="MBH8595256.1"/>
    </source>
</evidence>
<evidence type="ECO:0000259" key="4">
    <source>
        <dbReference type="PROSITE" id="PS50893"/>
    </source>
</evidence>
<keyword evidence="1" id="KW-0813">Transport</keyword>
<evidence type="ECO:0000313" key="6">
    <source>
        <dbReference type="Proteomes" id="UP000633619"/>
    </source>
</evidence>